<feature type="region of interest" description="Disordered" evidence="5">
    <location>
        <begin position="68"/>
        <end position="104"/>
    </location>
</feature>
<proteinExistence type="predicted"/>
<keyword evidence="4" id="KW-0539">Nucleus</keyword>
<feature type="compositionally biased region" description="Low complexity" evidence="5">
    <location>
        <begin position="420"/>
        <end position="433"/>
    </location>
</feature>
<feature type="compositionally biased region" description="Basic residues" evidence="5">
    <location>
        <begin position="373"/>
        <end position="386"/>
    </location>
</feature>
<evidence type="ECO:0000256" key="3">
    <source>
        <dbReference type="ARBA" id="ARBA00022705"/>
    </source>
</evidence>
<dbReference type="InterPro" id="IPR019038">
    <property type="entry name" value="POLD3"/>
</dbReference>
<sequence>MVVADYKKYLAENVLNERSTVTYRSLGRGLKVHSTLAKQMLYDFHHTENAKKPRSVNATYILTGIQKAEESTTTNSTKPNSSSGNGDDIMPSSPYIPSSMANQEAAGDQVPISSVLLVREEDLEGAKSTFESISSIYVYSLQSTILQDLNVLTDVAREMLVNHAKEDPLEYGKQWGMIQNKNVKRRTGARPPPPPPAPSSTIPAKRPAQSDSQQSKTEVKEERSDSKPAQCQNTPSTKPAEKAAAPPKKEKGSLFSSFAKAKPKLKKESSSTPAVSGAESAEPSGAEDVVLGDASDDGEEQEELFPESKKPASTETRESRKEREDRLRKMMEDDDDEDEEMPDATEPEEPSAPIDQPPPKQAELKVEATVAGGRRRGRRQVMKKAVKKDSEGYLVTVEEPSWESFSEDEPAPPPPKRKPVVSAPKAKAGAKAGQGNIMSFFGKK</sequence>
<accession>A0ABR4KH57</accession>
<comment type="subcellular location">
    <subcellularLocation>
        <location evidence="1">Nucleus</location>
    </subcellularLocation>
</comment>
<evidence type="ECO:0000313" key="6">
    <source>
        <dbReference type="EMBL" id="KAL2851619.1"/>
    </source>
</evidence>
<feature type="compositionally biased region" description="Low complexity" evidence="5">
    <location>
        <begin position="71"/>
        <end position="100"/>
    </location>
</feature>
<reference evidence="6 7" key="1">
    <citation type="submission" date="2024-07" db="EMBL/GenBank/DDBJ databases">
        <title>Section-level genome sequencing and comparative genomics of Aspergillus sections Usti and Cavernicolus.</title>
        <authorList>
            <consortium name="Lawrence Berkeley National Laboratory"/>
            <person name="Nybo J.L."/>
            <person name="Vesth T.C."/>
            <person name="Theobald S."/>
            <person name="Frisvad J.C."/>
            <person name="Larsen T.O."/>
            <person name="Kjaerboelling I."/>
            <person name="Rothschild-Mancinelli K."/>
            <person name="Lyhne E.K."/>
            <person name="Kogle M.E."/>
            <person name="Barry K."/>
            <person name="Clum A."/>
            <person name="Na H."/>
            <person name="Ledsgaard L."/>
            <person name="Lin J."/>
            <person name="Lipzen A."/>
            <person name="Kuo A."/>
            <person name="Riley R."/>
            <person name="Mondo S."/>
            <person name="Labutti K."/>
            <person name="Haridas S."/>
            <person name="Pangalinan J."/>
            <person name="Salamov A.A."/>
            <person name="Simmons B.A."/>
            <person name="Magnuson J.K."/>
            <person name="Chen J."/>
            <person name="Drula E."/>
            <person name="Henrissat B."/>
            <person name="Wiebenga A."/>
            <person name="Lubbers R.J."/>
            <person name="Gomes A.C."/>
            <person name="Makela M.R."/>
            <person name="Stajich J."/>
            <person name="Grigoriev I.V."/>
            <person name="Mortensen U.H."/>
            <person name="De Vries R.P."/>
            <person name="Baker S.E."/>
            <person name="Andersen M.R."/>
        </authorList>
    </citation>
    <scope>NUCLEOTIDE SEQUENCE [LARGE SCALE GENOMIC DNA]</scope>
    <source>
        <strain evidence="6 7">CBS 123904</strain>
    </source>
</reference>
<evidence type="ECO:0000256" key="1">
    <source>
        <dbReference type="ARBA" id="ARBA00004123"/>
    </source>
</evidence>
<feature type="compositionally biased region" description="Basic and acidic residues" evidence="5">
    <location>
        <begin position="217"/>
        <end position="226"/>
    </location>
</feature>
<protein>
    <recommendedName>
        <fullName evidence="2">DNA polymerase delta subunit 3</fullName>
    </recommendedName>
</protein>
<gene>
    <name evidence="6" type="ORF">BJY01DRAFT_110273</name>
</gene>
<feature type="compositionally biased region" description="Polar residues" evidence="5">
    <location>
        <begin position="227"/>
        <end position="237"/>
    </location>
</feature>
<dbReference type="EMBL" id="JBFXLU010000029">
    <property type="protein sequence ID" value="KAL2851619.1"/>
    <property type="molecule type" value="Genomic_DNA"/>
</dbReference>
<feature type="region of interest" description="Disordered" evidence="5">
    <location>
        <begin position="184"/>
        <end position="444"/>
    </location>
</feature>
<keyword evidence="3" id="KW-0235">DNA replication</keyword>
<organism evidence="6 7">
    <name type="scientific">Aspergillus pseudoustus</name>
    <dbReference type="NCBI Taxonomy" id="1810923"/>
    <lineage>
        <taxon>Eukaryota</taxon>
        <taxon>Fungi</taxon>
        <taxon>Dikarya</taxon>
        <taxon>Ascomycota</taxon>
        <taxon>Pezizomycotina</taxon>
        <taxon>Eurotiomycetes</taxon>
        <taxon>Eurotiomycetidae</taxon>
        <taxon>Eurotiales</taxon>
        <taxon>Aspergillaceae</taxon>
        <taxon>Aspergillus</taxon>
        <taxon>Aspergillus subgen. Nidulantes</taxon>
    </lineage>
</organism>
<evidence type="ECO:0000256" key="5">
    <source>
        <dbReference type="SAM" id="MobiDB-lite"/>
    </source>
</evidence>
<dbReference type="Pfam" id="PF09507">
    <property type="entry name" value="CDC27"/>
    <property type="match status" value="1"/>
</dbReference>
<dbReference type="InterPro" id="IPR041913">
    <property type="entry name" value="POLD3_sf"/>
</dbReference>
<feature type="compositionally biased region" description="Acidic residues" evidence="5">
    <location>
        <begin position="294"/>
        <end position="305"/>
    </location>
</feature>
<dbReference type="Gene3D" id="3.90.1030.20">
    <property type="entry name" value="DNA polymerase delta, p66 (Cdc27) subunit, wHTH domain"/>
    <property type="match status" value="1"/>
</dbReference>
<dbReference type="PANTHER" id="PTHR17598:SF13">
    <property type="entry name" value="DNA POLYMERASE DELTA SUBUNIT 3"/>
    <property type="match status" value="1"/>
</dbReference>
<keyword evidence="7" id="KW-1185">Reference proteome</keyword>
<evidence type="ECO:0000256" key="2">
    <source>
        <dbReference type="ARBA" id="ARBA00017589"/>
    </source>
</evidence>
<comment type="caution">
    <text evidence="6">The sequence shown here is derived from an EMBL/GenBank/DDBJ whole genome shotgun (WGS) entry which is preliminary data.</text>
</comment>
<evidence type="ECO:0000313" key="7">
    <source>
        <dbReference type="Proteomes" id="UP001610446"/>
    </source>
</evidence>
<name>A0ABR4KH57_9EURO</name>
<evidence type="ECO:0000256" key="4">
    <source>
        <dbReference type="ARBA" id="ARBA00023242"/>
    </source>
</evidence>
<feature type="compositionally biased region" description="Acidic residues" evidence="5">
    <location>
        <begin position="332"/>
        <end position="349"/>
    </location>
</feature>
<dbReference type="PANTHER" id="PTHR17598">
    <property type="entry name" value="DNA POLYMERASE DELTA SUBUNIT 3"/>
    <property type="match status" value="1"/>
</dbReference>
<dbReference type="Proteomes" id="UP001610446">
    <property type="component" value="Unassembled WGS sequence"/>
</dbReference>
<feature type="compositionally biased region" description="Basic and acidic residues" evidence="5">
    <location>
        <begin position="306"/>
        <end position="331"/>
    </location>
</feature>